<evidence type="ECO:0000313" key="2">
    <source>
        <dbReference type="EMBL" id="KAF9518680.1"/>
    </source>
</evidence>
<gene>
    <name evidence="2" type="ORF">BS47DRAFT_1482532</name>
</gene>
<comment type="caution">
    <text evidence="2">The sequence shown here is derived from an EMBL/GenBank/DDBJ whole genome shotgun (WGS) entry which is preliminary data.</text>
</comment>
<dbReference type="EMBL" id="MU128923">
    <property type="protein sequence ID" value="KAF9518680.1"/>
    <property type="molecule type" value="Genomic_DNA"/>
</dbReference>
<feature type="region of interest" description="Disordered" evidence="1">
    <location>
        <begin position="151"/>
        <end position="185"/>
    </location>
</feature>
<dbReference type="Proteomes" id="UP000886523">
    <property type="component" value="Unassembled WGS sequence"/>
</dbReference>
<name>A0A9P6E1K6_9AGAM</name>
<dbReference type="OrthoDB" id="2587968at2759"/>
<dbReference type="AlphaFoldDB" id="A0A9P6E1K6"/>
<accession>A0A9P6E1K6</accession>
<protein>
    <submittedName>
        <fullName evidence="2">Uncharacterized protein</fullName>
    </submittedName>
</protein>
<proteinExistence type="predicted"/>
<evidence type="ECO:0000256" key="1">
    <source>
        <dbReference type="SAM" id="MobiDB-lite"/>
    </source>
</evidence>
<reference evidence="2" key="1">
    <citation type="journal article" date="2020" name="Nat. Commun.">
        <title>Large-scale genome sequencing of mycorrhizal fungi provides insights into the early evolution of symbiotic traits.</title>
        <authorList>
            <person name="Miyauchi S."/>
            <person name="Kiss E."/>
            <person name="Kuo A."/>
            <person name="Drula E."/>
            <person name="Kohler A."/>
            <person name="Sanchez-Garcia M."/>
            <person name="Morin E."/>
            <person name="Andreopoulos B."/>
            <person name="Barry K.W."/>
            <person name="Bonito G."/>
            <person name="Buee M."/>
            <person name="Carver A."/>
            <person name="Chen C."/>
            <person name="Cichocki N."/>
            <person name="Clum A."/>
            <person name="Culley D."/>
            <person name="Crous P.W."/>
            <person name="Fauchery L."/>
            <person name="Girlanda M."/>
            <person name="Hayes R.D."/>
            <person name="Keri Z."/>
            <person name="LaButti K."/>
            <person name="Lipzen A."/>
            <person name="Lombard V."/>
            <person name="Magnuson J."/>
            <person name="Maillard F."/>
            <person name="Murat C."/>
            <person name="Nolan M."/>
            <person name="Ohm R.A."/>
            <person name="Pangilinan J."/>
            <person name="Pereira M.F."/>
            <person name="Perotto S."/>
            <person name="Peter M."/>
            <person name="Pfister S."/>
            <person name="Riley R."/>
            <person name="Sitrit Y."/>
            <person name="Stielow J.B."/>
            <person name="Szollosi G."/>
            <person name="Zifcakova L."/>
            <person name="Stursova M."/>
            <person name="Spatafora J.W."/>
            <person name="Tedersoo L."/>
            <person name="Vaario L.M."/>
            <person name="Yamada A."/>
            <person name="Yan M."/>
            <person name="Wang P."/>
            <person name="Xu J."/>
            <person name="Bruns T."/>
            <person name="Baldrian P."/>
            <person name="Vilgalys R."/>
            <person name="Dunand C."/>
            <person name="Henrissat B."/>
            <person name="Grigoriev I.V."/>
            <person name="Hibbett D."/>
            <person name="Nagy L.G."/>
            <person name="Martin F.M."/>
        </authorList>
    </citation>
    <scope>NUCLEOTIDE SEQUENCE</scope>
    <source>
        <strain evidence="2">UP504</strain>
    </source>
</reference>
<evidence type="ECO:0000313" key="3">
    <source>
        <dbReference type="Proteomes" id="UP000886523"/>
    </source>
</evidence>
<organism evidence="2 3">
    <name type="scientific">Hydnum rufescens UP504</name>
    <dbReference type="NCBI Taxonomy" id="1448309"/>
    <lineage>
        <taxon>Eukaryota</taxon>
        <taxon>Fungi</taxon>
        <taxon>Dikarya</taxon>
        <taxon>Basidiomycota</taxon>
        <taxon>Agaricomycotina</taxon>
        <taxon>Agaricomycetes</taxon>
        <taxon>Cantharellales</taxon>
        <taxon>Hydnaceae</taxon>
        <taxon>Hydnum</taxon>
    </lineage>
</organism>
<keyword evidence="3" id="KW-1185">Reference proteome</keyword>
<sequence>MAGNKSTKPSETNPIEETHPRWLEVEKAAQLLVGHIIQRHGPVSNRDIYRIATKEINQSSLPPISSLQISTLPGGTRPTPRHIIPSMSFLKKHVLPSLEGLRSYEKVYVRREATPQERAAMSSKQRQARGSEQGVFIDTWSWQWRPFSDIRLNPPKKPMPKQPPSKLLDHLNPRRRRARPEKEKRARIFAKAAKAAKQLGRLRAKAAFGV</sequence>